<comment type="caution">
    <text evidence="1">The sequence shown here is derived from an EMBL/GenBank/DDBJ whole genome shotgun (WGS) entry which is preliminary data.</text>
</comment>
<gene>
    <name evidence="1" type="ORF">OB69_15000</name>
</gene>
<dbReference type="OrthoDB" id="959238at2"/>
<protein>
    <submittedName>
        <fullName evidence="1">Uncharacterized protein</fullName>
    </submittedName>
</protein>
<dbReference type="PATRIC" id="fig|1566026.4.peg.1317"/>
<keyword evidence="2" id="KW-1185">Reference proteome</keyword>
<accession>A0A0L8AI04</accession>
<dbReference type="RefSeq" id="WP_053224557.1">
    <property type="nucleotide sequence ID" value="NZ_JSVA01000017.1"/>
</dbReference>
<evidence type="ECO:0000313" key="1">
    <source>
        <dbReference type="EMBL" id="KOF02029.1"/>
    </source>
</evidence>
<dbReference type="AlphaFoldDB" id="A0A0L8AI04"/>
<dbReference type="Proteomes" id="UP000036908">
    <property type="component" value="Unassembled WGS sequence"/>
</dbReference>
<organism evidence="1 2">
    <name type="scientific">Roseivirga seohaensis subsp. aquiponti</name>
    <dbReference type="NCBI Taxonomy" id="1566026"/>
    <lineage>
        <taxon>Bacteria</taxon>
        <taxon>Pseudomonadati</taxon>
        <taxon>Bacteroidota</taxon>
        <taxon>Cytophagia</taxon>
        <taxon>Cytophagales</taxon>
        <taxon>Roseivirgaceae</taxon>
        <taxon>Roseivirga</taxon>
    </lineage>
</organism>
<dbReference type="EMBL" id="JSVA01000017">
    <property type="protein sequence ID" value="KOF02029.1"/>
    <property type="molecule type" value="Genomic_DNA"/>
</dbReference>
<reference evidence="2" key="1">
    <citation type="submission" date="2014-11" db="EMBL/GenBank/DDBJ databases">
        <title>Genome sequencing of Roseivirga sp. D-25.</title>
        <authorList>
            <person name="Selvaratnam C."/>
            <person name="Thevarajoo S."/>
            <person name="Goh K.M."/>
            <person name="Eee R."/>
            <person name="Chan K.-G."/>
            <person name="Chong C.S."/>
        </authorList>
    </citation>
    <scope>NUCLEOTIDE SEQUENCE [LARGE SCALE GENOMIC DNA]</scope>
    <source>
        <strain evidence="2">D-25</strain>
    </source>
</reference>
<name>A0A0L8AI04_9BACT</name>
<proteinExistence type="predicted"/>
<evidence type="ECO:0000313" key="2">
    <source>
        <dbReference type="Proteomes" id="UP000036908"/>
    </source>
</evidence>
<sequence>MENQGFDPKEIEKFKAKIKATGNSYVVIDSEDNSDDYMNFNFVGSYDGREVVFDVALYTLKIQHASEIYELAEHEAAKKFPEYKAIAYEEDENGDIAPLGDLEEEIGLYMAEVMEELEEEDAVKVQEHVDIDENIDFGVGLDVGLNVDKITHEVIEKFIKDFTNDTLELDPTYFSFQMDNEDDEDDEE</sequence>